<keyword evidence="4" id="KW-0158">Chromosome</keyword>
<evidence type="ECO:0000256" key="2">
    <source>
        <dbReference type="ARBA" id="ARBA00004286"/>
    </source>
</evidence>
<protein>
    <submittedName>
        <fullName evidence="6">Uncharacterized protein</fullName>
    </submittedName>
</protein>
<comment type="similarity">
    <text evidence="3">Belongs to the HPF1 family.</text>
</comment>
<dbReference type="GO" id="GO:0042393">
    <property type="term" value="F:histone binding"/>
    <property type="evidence" value="ECO:0007669"/>
    <property type="project" value="InterPro"/>
</dbReference>
<dbReference type="Pfam" id="PF10228">
    <property type="entry name" value="HPF1"/>
    <property type="match status" value="1"/>
</dbReference>
<dbReference type="PANTHER" id="PTHR13386:SF1">
    <property type="entry name" value="HISTONE PARYLATION FACTOR 1"/>
    <property type="match status" value="1"/>
</dbReference>
<evidence type="ECO:0000256" key="4">
    <source>
        <dbReference type="ARBA" id="ARBA00022454"/>
    </source>
</evidence>
<evidence type="ECO:0000313" key="7">
    <source>
        <dbReference type="Proteomes" id="UP000267029"/>
    </source>
</evidence>
<evidence type="ECO:0000256" key="5">
    <source>
        <dbReference type="ARBA" id="ARBA00023242"/>
    </source>
</evidence>
<dbReference type="InterPro" id="IPR019361">
    <property type="entry name" value="HPF1"/>
</dbReference>
<evidence type="ECO:0000256" key="1">
    <source>
        <dbReference type="ARBA" id="ARBA00004123"/>
    </source>
</evidence>
<dbReference type="GO" id="GO:0005634">
    <property type="term" value="C:nucleus"/>
    <property type="evidence" value="ECO:0007669"/>
    <property type="project" value="UniProtKB-SubCell"/>
</dbReference>
<dbReference type="EMBL" id="UXSR01005409">
    <property type="protein sequence ID" value="VDD81789.1"/>
    <property type="molecule type" value="Genomic_DNA"/>
</dbReference>
<evidence type="ECO:0000313" key="6">
    <source>
        <dbReference type="EMBL" id="VDD81789.1"/>
    </source>
</evidence>
<dbReference type="STRING" id="53468.A0A3P6I1K6"/>
<reference evidence="6 7" key="1">
    <citation type="submission" date="2018-10" db="EMBL/GenBank/DDBJ databases">
        <authorList>
            <consortium name="Pathogen Informatics"/>
        </authorList>
    </citation>
    <scope>NUCLEOTIDE SEQUENCE [LARGE SCALE GENOMIC DNA]</scope>
</reference>
<dbReference type="AlphaFoldDB" id="A0A3P6I1K6"/>
<dbReference type="PANTHER" id="PTHR13386">
    <property type="entry name" value="HISTONE PARYLATION FACTOR 1"/>
    <property type="match status" value="1"/>
</dbReference>
<name>A0A3P6I1K6_MESCO</name>
<organism evidence="6 7">
    <name type="scientific">Mesocestoides corti</name>
    <name type="common">Flatworm</name>
    <dbReference type="NCBI Taxonomy" id="53468"/>
    <lineage>
        <taxon>Eukaryota</taxon>
        <taxon>Metazoa</taxon>
        <taxon>Spiralia</taxon>
        <taxon>Lophotrochozoa</taxon>
        <taxon>Platyhelminthes</taxon>
        <taxon>Cestoda</taxon>
        <taxon>Eucestoda</taxon>
        <taxon>Cyclophyllidea</taxon>
        <taxon>Mesocestoididae</taxon>
        <taxon>Mesocestoides</taxon>
    </lineage>
</organism>
<dbReference type="OrthoDB" id="416496at2759"/>
<dbReference type="GO" id="GO:0006974">
    <property type="term" value="P:DNA damage response"/>
    <property type="evidence" value="ECO:0007669"/>
    <property type="project" value="InterPro"/>
</dbReference>
<proteinExistence type="inferred from homology"/>
<accession>A0A3P6I1K6</accession>
<keyword evidence="7" id="KW-1185">Reference proteome</keyword>
<dbReference type="GO" id="GO:0072572">
    <property type="term" value="F:poly-ADP-D-ribose binding"/>
    <property type="evidence" value="ECO:0007669"/>
    <property type="project" value="TreeGrafter"/>
</dbReference>
<evidence type="ECO:0000256" key="3">
    <source>
        <dbReference type="ARBA" id="ARBA00010803"/>
    </source>
</evidence>
<dbReference type="GO" id="GO:0005694">
    <property type="term" value="C:chromosome"/>
    <property type="evidence" value="ECO:0007669"/>
    <property type="project" value="UniProtKB-SubCell"/>
</dbReference>
<gene>
    <name evidence="6" type="ORF">MCOS_LOCUS7792</name>
</gene>
<keyword evidence="5" id="KW-0539">Nucleus</keyword>
<dbReference type="Proteomes" id="UP000267029">
    <property type="component" value="Unassembled WGS sequence"/>
</dbReference>
<comment type="subcellular location">
    <subcellularLocation>
        <location evidence="2">Chromosome</location>
    </subcellularLocation>
    <subcellularLocation>
        <location evidence="1">Nucleus</location>
    </subcellularLocation>
</comment>
<sequence length="346" mass="38982">MNIRIFEGFMPKRKSVPNKSIVSKCPKLDDTDKINHNEYKSLIQSAFLLKCPPDFFEFYNFCCSVFPESPLDALLNDLNLRLVGPFEVLSNPTIIKPETDLTCCNRHFHDPPEVVTVLSEESETPFHVGYFRDDYNEIPEFLVSSCPSESGKLTFLCTNIFSAVINLCNRSQKTKKSPLLAKLVQYAQDHSISIDTKKRSLIDKRTPVCTTLNGIGLQVELRNGIGYRPVTSSHNEITEMLQNLMDSKNEKARLRNLSKLDELMTLVQFANDEGDYGQGLELGLDLLAFHPRGPLESANCLNKRIAVLLSTGYRLAGRPRFSDVIKQHMETRSTPKTVKDVTASSG</sequence>